<comment type="caution">
    <text evidence="2">The sequence shown here is derived from an EMBL/GenBank/DDBJ whole genome shotgun (WGS) entry which is preliminary data.</text>
</comment>
<keyword evidence="2" id="KW-0489">Methyltransferase</keyword>
<dbReference type="Proteomes" id="UP000272778">
    <property type="component" value="Unassembled WGS sequence"/>
</dbReference>
<dbReference type="Pfam" id="PF13649">
    <property type="entry name" value="Methyltransf_25"/>
    <property type="match status" value="1"/>
</dbReference>
<dbReference type="Gene3D" id="3.40.50.150">
    <property type="entry name" value="Vaccinia Virus protein VP39"/>
    <property type="match status" value="1"/>
</dbReference>
<keyword evidence="3" id="KW-1185">Reference proteome</keyword>
<proteinExistence type="predicted"/>
<dbReference type="SUPFAM" id="SSF53335">
    <property type="entry name" value="S-adenosyl-L-methionine-dependent methyltransferases"/>
    <property type="match status" value="1"/>
</dbReference>
<dbReference type="EMBL" id="RQIS01000009">
    <property type="protein sequence ID" value="RQH05762.1"/>
    <property type="molecule type" value="Genomic_DNA"/>
</dbReference>
<dbReference type="GO" id="GO:0008168">
    <property type="term" value="F:methyltransferase activity"/>
    <property type="evidence" value="ECO:0007669"/>
    <property type="project" value="UniProtKB-KW"/>
</dbReference>
<accession>A0A3N6N9N1</accession>
<reference evidence="2 3" key="1">
    <citation type="submission" date="2018-11" db="EMBL/GenBank/DDBJ databases">
        <title>Paraburkholderia sp. DHOA04, isolated from soil.</title>
        <authorList>
            <person name="Gao Z.-H."/>
            <person name="Qiu L.-H."/>
            <person name="Fu J.-C."/>
        </authorList>
    </citation>
    <scope>NUCLEOTIDE SEQUENCE [LARGE SCALE GENOMIC DNA]</scope>
    <source>
        <strain evidence="2 3">DHOA04</strain>
    </source>
</reference>
<dbReference type="GO" id="GO:0032259">
    <property type="term" value="P:methylation"/>
    <property type="evidence" value="ECO:0007669"/>
    <property type="project" value="UniProtKB-KW"/>
</dbReference>
<keyword evidence="2" id="KW-0808">Transferase</keyword>
<organism evidence="2 3">
    <name type="scientific">Paraburkholderia dinghuensis</name>
    <dbReference type="NCBI Taxonomy" id="2305225"/>
    <lineage>
        <taxon>Bacteria</taxon>
        <taxon>Pseudomonadati</taxon>
        <taxon>Pseudomonadota</taxon>
        <taxon>Betaproteobacteria</taxon>
        <taxon>Burkholderiales</taxon>
        <taxon>Burkholderiaceae</taxon>
        <taxon>Paraburkholderia</taxon>
    </lineage>
</organism>
<dbReference type="InterPro" id="IPR041698">
    <property type="entry name" value="Methyltransf_25"/>
</dbReference>
<dbReference type="OrthoDB" id="5513623at2"/>
<feature type="domain" description="Methyltransferase" evidence="1">
    <location>
        <begin position="97"/>
        <end position="190"/>
    </location>
</feature>
<sequence length="299" mass="33403">MATDVAEVRAASGNAGNDAFTVFHKLSDADWLKVLSLSVQHEVIEGVRFPRFPADQLQSNFVGSANATALHEAYQFYVELKRQAAGVGSPLQADSRILDFGCGWGRYLRFFWKDVRESGLFGVDVDPDILSTCLQTAVPGKFARIQPTGKLPFDDGFFSHAMAYSVFTHLPEPVHMHWMHELARVIRPGGTFTLTMEPRRFLYFIAELGKKSTQDNGWHEVLAQHAPSVGQFLNQFNEGKIAYLPTGGGGVRSSDVYGDAVVPLSFIAKHWTRYFEIVDYIDDPARFWQAVLVVKRKAA</sequence>
<name>A0A3N6N9N1_9BURK</name>
<evidence type="ECO:0000313" key="3">
    <source>
        <dbReference type="Proteomes" id="UP000272778"/>
    </source>
</evidence>
<dbReference type="AlphaFoldDB" id="A0A3N6N9N1"/>
<protein>
    <submittedName>
        <fullName evidence="2">Class I SAM-dependent methyltransferase</fullName>
    </submittedName>
</protein>
<evidence type="ECO:0000313" key="2">
    <source>
        <dbReference type="EMBL" id="RQH05762.1"/>
    </source>
</evidence>
<dbReference type="CDD" id="cd02440">
    <property type="entry name" value="AdoMet_MTases"/>
    <property type="match status" value="1"/>
</dbReference>
<evidence type="ECO:0000259" key="1">
    <source>
        <dbReference type="Pfam" id="PF13649"/>
    </source>
</evidence>
<dbReference type="RefSeq" id="WP_124151690.1">
    <property type="nucleotide sequence ID" value="NZ_RQIS01000009.1"/>
</dbReference>
<dbReference type="InterPro" id="IPR029063">
    <property type="entry name" value="SAM-dependent_MTases_sf"/>
</dbReference>
<gene>
    <name evidence="2" type="ORF">D1Y85_14190</name>
</gene>